<evidence type="ECO:0000256" key="1">
    <source>
        <dbReference type="ARBA" id="ARBA00010617"/>
    </source>
</evidence>
<comment type="caution">
    <text evidence="2">The sequence shown here is derived from an EMBL/GenBank/DDBJ whole genome shotgun (WGS) entry which is preliminary data.</text>
</comment>
<proteinExistence type="inferred from homology"/>
<reference evidence="2" key="1">
    <citation type="submission" date="2023-07" db="EMBL/GenBank/DDBJ databases">
        <authorList>
            <person name="Kim M.K."/>
        </authorList>
    </citation>
    <scope>NUCLEOTIDE SEQUENCE</scope>
    <source>
        <strain evidence="2">CA1-15</strain>
    </source>
</reference>
<protein>
    <submittedName>
        <fullName evidence="2">Cytochrome P450</fullName>
    </submittedName>
</protein>
<dbReference type="PANTHER" id="PTHR46696">
    <property type="entry name" value="P450, PUTATIVE (EUROFUNG)-RELATED"/>
    <property type="match status" value="1"/>
</dbReference>
<keyword evidence="3" id="KW-1185">Reference proteome</keyword>
<sequence>MATKPVSDPSLSLFRLLDPAVLADPYPLYMRLREEDPVYWDPYLHSWVVTRYSDVHAVLHRMSADRTPSPEHMRAMGLGSIEPIANVMVKQMLFLDPPNHTILRKLCSTAFTPRRVELLDEMVNEVANRLIDKALPNGEIDILTDFAEPFPSIVFAHLMGVPEEDHAQLKAWSADYAQMLGNFSHNPDGIAQVLKSTEDMSAYFRHAIRSGSLKDGLVKSLVEAEIDGQKLTEDEVIANAIVTMVGGQETTTNLIGCGMLTLFRQPEKLAELRDADPEIMPSAIEELLRYESPSQHTSRIATEDTLMGGKLIRKGTPVMAVMAAANRDPERFADPDALDFRRADNRHMAFGWAAHFCFGAPLARMEGKVAFRALLTRLPNLALPEQKLEWRANLGLRGLKNLRVTFG</sequence>
<dbReference type="EMBL" id="JAUQSZ010000007">
    <property type="protein sequence ID" value="MDO7843038.1"/>
    <property type="molecule type" value="Genomic_DNA"/>
</dbReference>
<dbReference type="PANTHER" id="PTHR46696:SF1">
    <property type="entry name" value="CYTOCHROME P450 YJIB-RELATED"/>
    <property type="match status" value="1"/>
</dbReference>
<evidence type="ECO:0000313" key="2">
    <source>
        <dbReference type="EMBL" id="MDO7843038.1"/>
    </source>
</evidence>
<evidence type="ECO:0000313" key="3">
    <source>
        <dbReference type="Proteomes" id="UP001176468"/>
    </source>
</evidence>
<comment type="similarity">
    <text evidence="1">Belongs to the cytochrome P450 family.</text>
</comment>
<dbReference type="Pfam" id="PF00067">
    <property type="entry name" value="p450"/>
    <property type="match status" value="1"/>
</dbReference>
<gene>
    <name evidence="2" type="ORF">Q5H94_11950</name>
</gene>
<dbReference type="Gene3D" id="1.10.630.10">
    <property type="entry name" value="Cytochrome P450"/>
    <property type="match status" value="1"/>
</dbReference>
<dbReference type="CDD" id="cd20625">
    <property type="entry name" value="CYP164-like"/>
    <property type="match status" value="1"/>
</dbReference>
<dbReference type="SUPFAM" id="SSF48264">
    <property type="entry name" value="Cytochrome P450"/>
    <property type="match status" value="1"/>
</dbReference>
<organism evidence="2 3">
    <name type="scientific">Sphingomonas immobilis</name>
    <dbReference type="NCBI Taxonomy" id="3063997"/>
    <lineage>
        <taxon>Bacteria</taxon>
        <taxon>Pseudomonadati</taxon>
        <taxon>Pseudomonadota</taxon>
        <taxon>Alphaproteobacteria</taxon>
        <taxon>Sphingomonadales</taxon>
        <taxon>Sphingomonadaceae</taxon>
        <taxon>Sphingomonas</taxon>
    </lineage>
</organism>
<dbReference type="InterPro" id="IPR001128">
    <property type="entry name" value="Cyt_P450"/>
</dbReference>
<dbReference type="InterPro" id="IPR036396">
    <property type="entry name" value="Cyt_P450_sf"/>
</dbReference>
<dbReference type="InterPro" id="IPR002397">
    <property type="entry name" value="Cyt_P450_B"/>
</dbReference>
<accession>A0ABT8ZZN2</accession>
<name>A0ABT8ZZN2_9SPHN</name>
<dbReference type="RefSeq" id="WP_304561491.1">
    <property type="nucleotide sequence ID" value="NZ_JAUQSZ010000007.1"/>
</dbReference>
<dbReference type="Proteomes" id="UP001176468">
    <property type="component" value="Unassembled WGS sequence"/>
</dbReference>
<dbReference type="PRINTS" id="PR00359">
    <property type="entry name" value="BP450"/>
</dbReference>